<sequence length="591" mass="67858">MTDSNNRVKILVIAPYIGLVKLFEEAAQKFDNIELTAYESDTTKAVSFIKTLSMNDYDIIISRGYTCKMIREACGRHVLDVGISIYDVLRTIRLAQNYNGRFAVVGFHSIIYYAIILKDILRYEFDIFTLKSTDEIESELNGLKDAGYNMIVGDVVTTQTAKSIGLQTMLITTSPESVDAVLNNSLSLYEEQLLLKRDRDFYKDLICGMDEGTAVYDQDENLLYASRLENTKFKNVLKKSVASLYEKKELHLVKTIENNRFLIHGKVRRLSGQLFAVFYFKIIDNGKKDSGLLRYYNNTDTPFASQRTFYTLSPSLKVSLDEIKSFQFFQRPVFITGPRGSGKDSFALFLHQKDTRKNRPMVIIDCRFAEGREWEYLINHEDSPLFSAGYTIFIKDIHHLNKEQLEQLFLLICNTALNKRNQLVFSYVPGISSSFEKSDLKNEIIYILHALVITIPSLNNRREDIPNLASLYLNEFNSQMVKQAIAFEPEALKVLQDFNWTDNLYQMKTVIQELIMYAKSSLITAEEAAYVLKKYETDDNPSHTSGGISLEGTLDDITKRIVNQVLREENMNQSKAAKRLNIGRSTLRRHL</sequence>
<dbReference type="Gene3D" id="3.40.50.300">
    <property type="entry name" value="P-loop containing nucleotide triphosphate hydrolases"/>
    <property type="match status" value="1"/>
</dbReference>
<dbReference type="Gene3D" id="3.40.50.10660">
    <property type="entry name" value="PrpR receptor domain-like"/>
    <property type="match status" value="1"/>
</dbReference>
<keyword evidence="1" id="KW-0547">Nucleotide-binding</keyword>
<gene>
    <name evidence="6" type="ORF">K5I21_08330</name>
</gene>
<name>A0AAW5F2T0_CLOSY</name>
<dbReference type="Pfam" id="PF14532">
    <property type="entry name" value="Sigma54_activ_2"/>
    <property type="match status" value="1"/>
</dbReference>
<evidence type="ECO:0000256" key="2">
    <source>
        <dbReference type="ARBA" id="ARBA00022840"/>
    </source>
</evidence>
<dbReference type="InterPro" id="IPR002078">
    <property type="entry name" value="Sigma_54_int"/>
</dbReference>
<dbReference type="PANTHER" id="PTHR32071">
    <property type="entry name" value="TRANSCRIPTIONAL REGULATORY PROTEIN"/>
    <property type="match status" value="1"/>
</dbReference>
<dbReference type="GO" id="GO:0006355">
    <property type="term" value="P:regulation of DNA-templated transcription"/>
    <property type="evidence" value="ECO:0007669"/>
    <property type="project" value="InterPro"/>
</dbReference>
<dbReference type="InterPro" id="IPR009057">
    <property type="entry name" value="Homeodomain-like_sf"/>
</dbReference>
<dbReference type="SUPFAM" id="SSF52540">
    <property type="entry name" value="P-loop containing nucleoside triphosphate hydrolases"/>
    <property type="match status" value="1"/>
</dbReference>
<dbReference type="Gene3D" id="1.10.8.60">
    <property type="match status" value="1"/>
</dbReference>
<dbReference type="InterPro" id="IPR027417">
    <property type="entry name" value="P-loop_NTPase"/>
</dbReference>
<evidence type="ECO:0000313" key="6">
    <source>
        <dbReference type="EMBL" id="MCK0085870.1"/>
    </source>
</evidence>
<accession>A0AAW5F2T0</accession>
<dbReference type="Pfam" id="PF25601">
    <property type="entry name" value="AAA_lid_14"/>
    <property type="match status" value="1"/>
</dbReference>
<proteinExistence type="predicted"/>
<dbReference type="InterPro" id="IPR010524">
    <property type="entry name" value="Sig_transdc_resp-reg_PrpR_N"/>
</dbReference>
<reference evidence="6" key="1">
    <citation type="journal article" date="2022" name="Cell Host Microbe">
        <title>Colonization of the live biotherapeutic product VE303 and modulation of the microbiota and metabolites in healthy volunteers.</title>
        <authorList>
            <person name="Dsouza M."/>
            <person name="Menon R."/>
            <person name="Crossette E."/>
            <person name="Bhattarai S.K."/>
            <person name="Schneider J."/>
            <person name="Kim Y.G."/>
            <person name="Reddy S."/>
            <person name="Caballero S."/>
            <person name="Felix C."/>
            <person name="Cornacchione L."/>
            <person name="Hendrickson J."/>
            <person name="Watson A.R."/>
            <person name="Minot S.S."/>
            <person name="Greenfield N."/>
            <person name="Schopf L."/>
            <person name="Szabady R."/>
            <person name="Patarroyo J."/>
            <person name="Smith W."/>
            <person name="Harrison P."/>
            <person name="Kuijper E.J."/>
            <person name="Kelly C.P."/>
            <person name="Olle B."/>
            <person name="Bobilev D."/>
            <person name="Silber J.L."/>
            <person name="Bucci V."/>
            <person name="Roberts B."/>
            <person name="Faith J."/>
            <person name="Norman J.M."/>
        </authorList>
    </citation>
    <scope>NUCLEOTIDE SEQUENCE</scope>
    <source>
        <strain evidence="6">VE303-04</strain>
    </source>
</reference>
<evidence type="ECO:0000259" key="5">
    <source>
        <dbReference type="PROSITE" id="PS50045"/>
    </source>
</evidence>
<dbReference type="Pfam" id="PF06506">
    <property type="entry name" value="PrpR_N"/>
    <property type="match status" value="1"/>
</dbReference>
<dbReference type="SUPFAM" id="SSF46689">
    <property type="entry name" value="Homeodomain-like"/>
    <property type="match status" value="1"/>
</dbReference>
<dbReference type="Pfam" id="PF02954">
    <property type="entry name" value="HTH_8"/>
    <property type="match status" value="1"/>
</dbReference>
<dbReference type="AlphaFoldDB" id="A0AAW5F2T0"/>
<keyword evidence="3" id="KW-0805">Transcription regulation</keyword>
<dbReference type="RefSeq" id="WP_021641821.1">
    <property type="nucleotide sequence ID" value="NZ_JADMPA010000017.1"/>
</dbReference>
<dbReference type="GO" id="GO:0000156">
    <property type="term" value="F:phosphorelay response regulator activity"/>
    <property type="evidence" value="ECO:0007669"/>
    <property type="project" value="InterPro"/>
</dbReference>
<evidence type="ECO:0000256" key="4">
    <source>
        <dbReference type="ARBA" id="ARBA00023163"/>
    </source>
</evidence>
<comment type="caution">
    <text evidence="6">The sequence shown here is derived from an EMBL/GenBank/DDBJ whole genome shotgun (WGS) entry which is preliminary data.</text>
</comment>
<feature type="domain" description="Sigma-54 factor interaction" evidence="5">
    <location>
        <begin position="309"/>
        <end position="516"/>
    </location>
</feature>
<dbReference type="InterPro" id="IPR058031">
    <property type="entry name" value="AAA_lid_NorR"/>
</dbReference>
<evidence type="ECO:0000256" key="1">
    <source>
        <dbReference type="ARBA" id="ARBA00022741"/>
    </source>
</evidence>
<dbReference type="GO" id="GO:0005524">
    <property type="term" value="F:ATP binding"/>
    <property type="evidence" value="ECO:0007669"/>
    <property type="project" value="UniProtKB-KW"/>
</dbReference>
<dbReference type="PROSITE" id="PS50045">
    <property type="entry name" value="SIGMA54_INTERACT_4"/>
    <property type="match status" value="1"/>
</dbReference>
<dbReference type="Gene3D" id="3.40.50.2300">
    <property type="match status" value="1"/>
</dbReference>
<keyword evidence="2" id="KW-0067">ATP-binding</keyword>
<evidence type="ECO:0000313" key="7">
    <source>
        <dbReference type="Proteomes" id="UP001203136"/>
    </source>
</evidence>
<keyword evidence="4" id="KW-0804">Transcription</keyword>
<organism evidence="6 7">
    <name type="scientific">Clostridium symbiosum</name>
    <name type="common">Bacteroides symbiosus</name>
    <dbReference type="NCBI Taxonomy" id="1512"/>
    <lineage>
        <taxon>Bacteria</taxon>
        <taxon>Bacillati</taxon>
        <taxon>Bacillota</taxon>
        <taxon>Clostridia</taxon>
        <taxon>Lachnospirales</taxon>
        <taxon>Lachnospiraceae</taxon>
        <taxon>Otoolea</taxon>
    </lineage>
</organism>
<dbReference type="SUPFAM" id="SSF159800">
    <property type="entry name" value="PrpR receptor domain-like"/>
    <property type="match status" value="1"/>
</dbReference>
<dbReference type="Gene3D" id="1.10.10.60">
    <property type="entry name" value="Homeodomain-like"/>
    <property type="match status" value="1"/>
</dbReference>
<dbReference type="GO" id="GO:0043565">
    <property type="term" value="F:sequence-specific DNA binding"/>
    <property type="evidence" value="ECO:0007669"/>
    <property type="project" value="InterPro"/>
</dbReference>
<protein>
    <submittedName>
        <fullName evidence="6">PrpR N-terminal domain-containing protein</fullName>
    </submittedName>
</protein>
<dbReference type="Proteomes" id="UP001203136">
    <property type="component" value="Unassembled WGS sequence"/>
</dbReference>
<dbReference type="InterPro" id="IPR002197">
    <property type="entry name" value="HTH_Fis"/>
</dbReference>
<dbReference type="EMBL" id="JAINVB010000001">
    <property type="protein sequence ID" value="MCK0085870.1"/>
    <property type="molecule type" value="Genomic_DNA"/>
</dbReference>
<evidence type="ECO:0000256" key="3">
    <source>
        <dbReference type="ARBA" id="ARBA00023015"/>
    </source>
</evidence>